<keyword evidence="4" id="KW-1185">Reference proteome</keyword>
<feature type="compositionally biased region" description="Polar residues" evidence="2">
    <location>
        <begin position="844"/>
        <end position="855"/>
    </location>
</feature>
<dbReference type="Proteomes" id="UP000070133">
    <property type="component" value="Unassembled WGS sequence"/>
</dbReference>
<evidence type="ECO:0000256" key="1">
    <source>
        <dbReference type="SAM" id="Coils"/>
    </source>
</evidence>
<feature type="compositionally biased region" description="Basic and acidic residues" evidence="2">
    <location>
        <begin position="755"/>
        <end position="782"/>
    </location>
</feature>
<feature type="region of interest" description="Disordered" evidence="2">
    <location>
        <begin position="100"/>
        <end position="134"/>
    </location>
</feature>
<evidence type="ECO:0000313" key="4">
    <source>
        <dbReference type="Proteomes" id="UP000070133"/>
    </source>
</evidence>
<proteinExistence type="predicted"/>
<comment type="caution">
    <text evidence="3">The sequence shown here is derived from an EMBL/GenBank/DDBJ whole genome shotgun (WGS) entry which is preliminary data.</text>
</comment>
<feature type="compositionally biased region" description="Low complexity" evidence="2">
    <location>
        <begin position="123"/>
        <end position="134"/>
    </location>
</feature>
<accession>A0A139HUA5</accession>
<feature type="region of interest" description="Disordered" evidence="2">
    <location>
        <begin position="353"/>
        <end position="373"/>
    </location>
</feature>
<feature type="compositionally biased region" description="Polar residues" evidence="2">
    <location>
        <begin position="232"/>
        <end position="258"/>
    </location>
</feature>
<dbReference type="OrthoDB" id="5427204at2759"/>
<feature type="compositionally biased region" description="Low complexity" evidence="2">
    <location>
        <begin position="783"/>
        <end position="796"/>
    </location>
</feature>
<evidence type="ECO:0000313" key="3">
    <source>
        <dbReference type="EMBL" id="KXT06038.1"/>
    </source>
</evidence>
<feature type="compositionally biased region" description="Basic and acidic residues" evidence="2">
    <location>
        <begin position="259"/>
        <end position="271"/>
    </location>
</feature>
<protein>
    <submittedName>
        <fullName evidence="3">Uncharacterized protein</fullName>
    </submittedName>
</protein>
<dbReference type="AlphaFoldDB" id="A0A139HUA5"/>
<reference evidence="3 4" key="1">
    <citation type="submission" date="2015-07" db="EMBL/GenBank/DDBJ databases">
        <title>Comparative genomics of the Sigatoka disease complex on banana suggests a link between parallel evolutionary changes in Pseudocercospora fijiensis and Pseudocercospora eumusae and increased virulence on the banana host.</title>
        <authorList>
            <person name="Chang T.-C."/>
            <person name="Salvucci A."/>
            <person name="Crous P.W."/>
            <person name="Stergiopoulos I."/>
        </authorList>
    </citation>
    <scope>NUCLEOTIDE SEQUENCE [LARGE SCALE GENOMIC DNA]</scope>
    <source>
        <strain evidence="3 4">CBS 114824</strain>
    </source>
</reference>
<feature type="region of interest" description="Disordered" evidence="2">
    <location>
        <begin position="744"/>
        <end position="885"/>
    </location>
</feature>
<organism evidence="3 4">
    <name type="scientific">Pseudocercospora eumusae</name>
    <dbReference type="NCBI Taxonomy" id="321146"/>
    <lineage>
        <taxon>Eukaryota</taxon>
        <taxon>Fungi</taxon>
        <taxon>Dikarya</taxon>
        <taxon>Ascomycota</taxon>
        <taxon>Pezizomycotina</taxon>
        <taxon>Dothideomycetes</taxon>
        <taxon>Dothideomycetidae</taxon>
        <taxon>Mycosphaerellales</taxon>
        <taxon>Mycosphaerellaceae</taxon>
        <taxon>Pseudocercospora</taxon>
    </lineage>
</organism>
<feature type="coiled-coil region" evidence="1">
    <location>
        <begin position="405"/>
        <end position="513"/>
    </location>
</feature>
<dbReference type="STRING" id="321146.A0A139HUA5"/>
<sequence>MLGQYPSPHAWIGKSRTEQRARAHESLSRLTEPCTYAITEASSYQHRPYEHERHHYGAYQPKSTSPLETSTASWRSLRLHDHRLSFSHHTDAPLTLHIPHHAQDLPRGPAASNTLPSDQPYRLTSSIPTTSLPSFASLKEHSAARNDDDVDGPEISSMSSRLSCYLCVKLRPLVKDVADAVAELDQSVRAICNPSLNAPSAVPNDCPLRTAQWMLERLKSAKHDLQDASRRGQITTTSQASVLTTDGVSTHSPSNPLKRSSEHWERDDLSAPKRPRSGTSNEQHWQFPHMGFPGRDERRLSIDFTSRHSRPGYSPPPSESIPGSAHPRHMSPTLIQRNLRALPSPSSLYPISTAPSLAPPTAPSVGSPTTSYQATASIHTTSTNSVTSAHIADLQHQVTLKSLALQTLQSEYASLLQKLQRERVKSQTIEKKTSVADQEVNELTSRNEELAEQIKSLTNQLEECEKKRDAERAEAQREKDQWGRMLEMSGRLHAKVDSERQRLLQEKETLANRLAWHRSDPQSSSAPKENDDRTKLVHADSRVSAWDKVPTATTHVSVMDRPAASYGEAGASETIGLKREIQQLNARVLSLRTALLQAQRSTREFQEHSQSLLRQTSSAIEIAIKIDDTTSKPNAESGGILNGCSTPARQPFAVPNVTPSPHVAVVKPPKPATLDVYHAGGKVITADLSVVARARSPGPEELGISIQPTTSSPEELIRALGPVPSATAPVPPFSFTPVSTYEWDQSVPAQPTAKSSRERFGASKNPEHHITSARNNHTDRARPYGSSPHSYHSSPGAMLDDVPSISGSEGRSPKGYTSEPEASRRRSEGKAPPLSELLRIHTSGIRSNQSPSSQSHIHDSGYHSGSVMLPPPRPVPNTFFTHHQH</sequence>
<feature type="region of interest" description="Disordered" evidence="2">
    <location>
        <begin position="513"/>
        <end position="535"/>
    </location>
</feature>
<name>A0A139HUA5_9PEZI</name>
<evidence type="ECO:0000256" key="2">
    <source>
        <dbReference type="SAM" id="MobiDB-lite"/>
    </source>
</evidence>
<gene>
    <name evidence="3" type="ORF">AC578_1336</name>
</gene>
<keyword evidence="1" id="KW-0175">Coiled coil</keyword>
<feature type="compositionally biased region" description="Polar residues" evidence="2">
    <location>
        <begin position="744"/>
        <end position="754"/>
    </location>
</feature>
<feature type="region of interest" description="Disordered" evidence="2">
    <location>
        <begin position="224"/>
        <end position="330"/>
    </location>
</feature>
<dbReference type="EMBL" id="LFZN01000008">
    <property type="protein sequence ID" value="KXT06038.1"/>
    <property type="molecule type" value="Genomic_DNA"/>
</dbReference>